<evidence type="ECO:0000259" key="3">
    <source>
        <dbReference type="Pfam" id="PF18915"/>
    </source>
</evidence>
<name>A0A3N5B9P1_9BACI</name>
<dbReference type="AlphaFoldDB" id="A0A3N5B9P1"/>
<organism evidence="4 5">
    <name type="scientific">Aquisalibacillus elongatus</name>
    <dbReference type="NCBI Taxonomy" id="485577"/>
    <lineage>
        <taxon>Bacteria</taxon>
        <taxon>Bacillati</taxon>
        <taxon>Bacillota</taxon>
        <taxon>Bacilli</taxon>
        <taxon>Bacillales</taxon>
        <taxon>Bacillaceae</taxon>
        <taxon>Aquisalibacillus</taxon>
    </lineage>
</organism>
<evidence type="ECO:0000313" key="4">
    <source>
        <dbReference type="EMBL" id="RPF54123.1"/>
    </source>
</evidence>
<comment type="caution">
    <text evidence="4">The sequence shown here is derived from an EMBL/GenBank/DDBJ whole genome shotgun (WGS) entry which is preliminary data.</text>
</comment>
<dbReference type="EMBL" id="RKRF01000008">
    <property type="protein sequence ID" value="RPF54123.1"/>
    <property type="molecule type" value="Genomic_DNA"/>
</dbReference>
<evidence type="ECO:0000256" key="2">
    <source>
        <dbReference type="SAM" id="SignalP"/>
    </source>
</evidence>
<gene>
    <name evidence="4" type="ORF">EDC24_1312</name>
</gene>
<accession>A0A3N5B9P1</accession>
<dbReference type="Pfam" id="PF18915">
    <property type="entry name" value="DUF5667"/>
    <property type="match status" value="1"/>
</dbReference>
<evidence type="ECO:0000313" key="5">
    <source>
        <dbReference type="Proteomes" id="UP000276443"/>
    </source>
</evidence>
<feature type="domain" description="DUF5667" evidence="3">
    <location>
        <begin position="29"/>
        <end position="120"/>
    </location>
</feature>
<feature type="signal peptide" evidence="2">
    <location>
        <begin position="1"/>
        <end position="22"/>
    </location>
</feature>
<feature type="compositionally biased region" description="Basic and acidic residues" evidence="1">
    <location>
        <begin position="152"/>
        <end position="233"/>
    </location>
</feature>
<feature type="compositionally biased region" description="Basic and acidic residues" evidence="1">
    <location>
        <begin position="268"/>
        <end position="280"/>
    </location>
</feature>
<reference evidence="4 5" key="1">
    <citation type="submission" date="2018-11" db="EMBL/GenBank/DDBJ databases">
        <title>Genomic Encyclopedia of Type Strains, Phase IV (KMG-IV): sequencing the most valuable type-strain genomes for metagenomic binning, comparative biology and taxonomic classification.</title>
        <authorList>
            <person name="Goeker M."/>
        </authorList>
    </citation>
    <scope>NUCLEOTIDE SEQUENCE [LARGE SCALE GENOMIC DNA]</scope>
    <source>
        <strain evidence="4 5">DSM 18090</strain>
    </source>
</reference>
<keyword evidence="5" id="KW-1185">Reference proteome</keyword>
<keyword evidence="2" id="KW-0732">Signal</keyword>
<evidence type="ECO:0000256" key="1">
    <source>
        <dbReference type="SAM" id="MobiDB-lite"/>
    </source>
</evidence>
<protein>
    <recommendedName>
        <fullName evidence="3">DUF5667 domain-containing protein</fullName>
    </recommendedName>
</protein>
<sequence>MKKMISTVVLSAILLVGTLVAAAEDQSALSPDSEVYDFSRILEDAEYELTEEEAQKVLLQNQYADERITEAELVLEEGDSEKSQELLEDYEEHLNEISQVVAEMKENEKDSSEVEEVVAEKSVERNSELQDLLEKEDLPEEAKEGISQAIDNQEKAMENLAEAQEKAREAQEQAEEKQAEAQEQAEEKQAEAQEQAEEKQSGAQEKAEEKQSGAQEKAEEKQSGAQEKAEEKQTGAQEQAEEKQSNAKQEDQQGAQSQANENTDETEERGNADSEGDQRP</sequence>
<proteinExistence type="predicted"/>
<dbReference type="InterPro" id="IPR043725">
    <property type="entry name" value="DUF5667"/>
</dbReference>
<feature type="region of interest" description="Disordered" evidence="1">
    <location>
        <begin position="104"/>
        <end position="280"/>
    </location>
</feature>
<feature type="compositionally biased region" description="Polar residues" evidence="1">
    <location>
        <begin position="252"/>
        <end position="261"/>
    </location>
</feature>
<feature type="compositionally biased region" description="Basic and acidic residues" evidence="1">
    <location>
        <begin position="104"/>
        <end position="144"/>
    </location>
</feature>
<feature type="chain" id="PRO_5017940150" description="DUF5667 domain-containing protein" evidence="2">
    <location>
        <begin position="23"/>
        <end position="280"/>
    </location>
</feature>
<dbReference type="Proteomes" id="UP000276443">
    <property type="component" value="Unassembled WGS sequence"/>
</dbReference>
<feature type="compositionally biased region" description="Basic and acidic residues" evidence="1">
    <location>
        <begin position="240"/>
        <end position="251"/>
    </location>
</feature>